<keyword evidence="2" id="KW-1185">Reference proteome</keyword>
<dbReference type="AlphaFoldDB" id="A0A5S9NWC8"/>
<sequence length="119" mass="12623">MTPAAAIAALNRQLALHGQDAVLRRSTWVGTTKTNFDVDVRITLRGYRPDELLGGITQGDSQVVLGPTEIAVAGWPDSMVDVPRAGDQIIAAGRTRSVIAAAPIHLGGELVRIDMQVRG</sequence>
<dbReference type="EMBL" id="CACSAS010000001">
    <property type="protein sequence ID" value="CAA0095048.1"/>
    <property type="molecule type" value="Genomic_DNA"/>
</dbReference>
<name>A0A5S9NWC8_9HYPH</name>
<proteinExistence type="predicted"/>
<evidence type="ECO:0000313" key="2">
    <source>
        <dbReference type="Proteomes" id="UP000433050"/>
    </source>
</evidence>
<accession>A0A5S9NWC8</accession>
<dbReference type="Proteomes" id="UP000433050">
    <property type="component" value="Unassembled WGS sequence"/>
</dbReference>
<organism evidence="1 2">
    <name type="scientific">Starkeya nomas</name>
    <dbReference type="NCBI Taxonomy" id="2666134"/>
    <lineage>
        <taxon>Bacteria</taxon>
        <taxon>Pseudomonadati</taxon>
        <taxon>Pseudomonadota</taxon>
        <taxon>Alphaproteobacteria</taxon>
        <taxon>Hyphomicrobiales</taxon>
        <taxon>Xanthobacteraceae</taxon>
        <taxon>Starkeya</taxon>
    </lineage>
</organism>
<protein>
    <submittedName>
        <fullName evidence="1">Uncharacterized protein</fullName>
    </submittedName>
</protein>
<evidence type="ECO:0000313" key="1">
    <source>
        <dbReference type="EMBL" id="CAA0095048.1"/>
    </source>
</evidence>
<gene>
    <name evidence="1" type="ORF">STARVERO_01820</name>
</gene>
<reference evidence="1 2" key="1">
    <citation type="submission" date="2019-12" db="EMBL/GenBank/DDBJ databases">
        <authorList>
            <person name="Reyes-Prieto M."/>
        </authorList>
    </citation>
    <scope>NUCLEOTIDE SEQUENCE [LARGE SCALE GENOMIC DNA]</scope>
    <source>
        <strain evidence="1">HF14-78462</strain>
    </source>
</reference>
<dbReference type="RefSeq" id="WP_159598621.1">
    <property type="nucleotide sequence ID" value="NZ_CACSAS010000001.1"/>
</dbReference>